<feature type="transmembrane region" description="Helical" evidence="8">
    <location>
        <begin position="12"/>
        <end position="31"/>
    </location>
</feature>
<evidence type="ECO:0000256" key="6">
    <source>
        <dbReference type="ARBA" id="ARBA00022989"/>
    </source>
</evidence>
<protein>
    <recommendedName>
        <fullName evidence="9">YidE/YbjL duplication domain-containing protein</fullName>
    </recommendedName>
</protein>
<feature type="domain" description="YidE/YbjL duplication" evidence="9">
    <location>
        <begin position="15"/>
        <end position="102"/>
    </location>
</feature>
<comment type="similarity">
    <text evidence="2">Belongs to the AAE transporter (TC 2.A.81) family.</text>
</comment>
<evidence type="ECO:0000256" key="5">
    <source>
        <dbReference type="ARBA" id="ARBA00022692"/>
    </source>
</evidence>
<evidence type="ECO:0000256" key="3">
    <source>
        <dbReference type="ARBA" id="ARBA00022448"/>
    </source>
</evidence>
<feature type="transmembrane region" description="Helical" evidence="8">
    <location>
        <begin position="38"/>
        <end position="59"/>
    </location>
</feature>
<keyword evidence="4" id="KW-1003">Cell membrane</keyword>
<evidence type="ECO:0000313" key="11">
    <source>
        <dbReference type="Proteomes" id="UP000029224"/>
    </source>
</evidence>
<keyword evidence="11" id="KW-1185">Reference proteome</keyword>
<dbReference type="GO" id="GO:0005886">
    <property type="term" value="C:plasma membrane"/>
    <property type="evidence" value="ECO:0007669"/>
    <property type="project" value="UniProtKB-SubCell"/>
</dbReference>
<accession>A0A090TJP2</accession>
<evidence type="ECO:0000259" key="9">
    <source>
        <dbReference type="Pfam" id="PF06826"/>
    </source>
</evidence>
<evidence type="ECO:0000256" key="1">
    <source>
        <dbReference type="ARBA" id="ARBA00004651"/>
    </source>
</evidence>
<dbReference type="AlphaFoldDB" id="A0A090TJP2"/>
<gene>
    <name evidence="10" type="ORF">JCM19240_5008</name>
</gene>
<dbReference type="PANTHER" id="PTHR30445">
    <property type="entry name" value="K(+)_H(+) ANTIPORTER SUBUNIT KHTT"/>
    <property type="match status" value="1"/>
</dbReference>
<dbReference type="Pfam" id="PF06826">
    <property type="entry name" value="Asp-Al_Ex"/>
    <property type="match status" value="1"/>
</dbReference>
<evidence type="ECO:0000256" key="4">
    <source>
        <dbReference type="ARBA" id="ARBA00022475"/>
    </source>
</evidence>
<reference evidence="10 11" key="2">
    <citation type="submission" date="2014-09" db="EMBL/GenBank/DDBJ databases">
        <authorList>
            <consortium name="NBRP consortium"/>
            <person name="Sawabe T."/>
            <person name="Meirelles P."/>
            <person name="Nakanishi M."/>
            <person name="Sayaka M."/>
            <person name="Hattori M."/>
            <person name="Ohkuma M."/>
        </authorList>
    </citation>
    <scope>NUCLEOTIDE SEQUENCE [LARGE SCALE GENOMIC DNA]</scope>
    <source>
        <strain evidence="10 11">JCM 19240</strain>
    </source>
</reference>
<dbReference type="EMBL" id="BBMT01000001">
    <property type="protein sequence ID" value="GAL31577.1"/>
    <property type="molecule type" value="Genomic_DNA"/>
</dbReference>
<keyword evidence="7 8" id="KW-0472">Membrane</keyword>
<dbReference type="InterPro" id="IPR006512">
    <property type="entry name" value="YidE_YbjL"/>
</dbReference>
<feature type="transmembrane region" description="Helical" evidence="8">
    <location>
        <begin position="65"/>
        <end position="83"/>
    </location>
</feature>
<name>A0A090TJP2_9VIBR</name>
<proteinExistence type="inferred from homology"/>
<evidence type="ECO:0000256" key="8">
    <source>
        <dbReference type="SAM" id="Phobius"/>
    </source>
</evidence>
<dbReference type="PANTHER" id="PTHR30445:SF8">
    <property type="entry name" value="K(+)_H(+) ANTIPORTER SUBUNIT KHTT"/>
    <property type="match status" value="1"/>
</dbReference>
<keyword evidence="6 8" id="KW-1133">Transmembrane helix</keyword>
<dbReference type="InterPro" id="IPR050144">
    <property type="entry name" value="AAE_transporter"/>
</dbReference>
<comment type="subcellular location">
    <subcellularLocation>
        <location evidence="1">Cell membrane</location>
        <topology evidence="1">Multi-pass membrane protein</topology>
    </subcellularLocation>
</comment>
<evidence type="ECO:0000256" key="2">
    <source>
        <dbReference type="ARBA" id="ARBA00009854"/>
    </source>
</evidence>
<comment type="caution">
    <text evidence="10">The sequence shown here is derived from an EMBL/GenBank/DDBJ whole genome shotgun (WGS) entry which is preliminary data.</text>
</comment>
<keyword evidence="5 8" id="KW-0812">Transmembrane</keyword>
<sequence>MSFLFNYLSENPFVFLILSLAIGYPLGRITVKGVSLGTTAGTLIVGVALALTSFSVYGLKIEEPGLVSDIFLMMFMYAIGMKVGPQFFSGLARGGLDFVVIG</sequence>
<evidence type="ECO:0000313" key="10">
    <source>
        <dbReference type="EMBL" id="GAL31577.1"/>
    </source>
</evidence>
<keyword evidence="3" id="KW-0813">Transport</keyword>
<evidence type="ECO:0000256" key="7">
    <source>
        <dbReference type="ARBA" id="ARBA00023136"/>
    </source>
</evidence>
<dbReference type="Proteomes" id="UP000029224">
    <property type="component" value="Unassembled WGS sequence"/>
</dbReference>
<reference evidence="10 11" key="1">
    <citation type="submission" date="2014-09" db="EMBL/GenBank/DDBJ databases">
        <title>Vibrio maritimus JCM 19240. (C210) whole genome shotgun sequence.</title>
        <authorList>
            <person name="Sawabe T."/>
            <person name="Meirelles P."/>
            <person name="Nakanishi M."/>
            <person name="Sayaka M."/>
            <person name="Hattori M."/>
            <person name="Ohkuma M."/>
        </authorList>
    </citation>
    <scope>NUCLEOTIDE SEQUENCE [LARGE SCALE GENOMIC DNA]</scope>
    <source>
        <strain evidence="10 11">JCM 19240</strain>
    </source>
</reference>
<organism evidence="10 11">
    <name type="scientific">Vibrio maritimus</name>
    <dbReference type="NCBI Taxonomy" id="990268"/>
    <lineage>
        <taxon>Bacteria</taxon>
        <taxon>Pseudomonadati</taxon>
        <taxon>Pseudomonadota</taxon>
        <taxon>Gammaproteobacteria</taxon>
        <taxon>Vibrionales</taxon>
        <taxon>Vibrionaceae</taxon>
        <taxon>Vibrio</taxon>
    </lineage>
</organism>